<name>A0ABD1ZE62_9MARC</name>
<organism evidence="2 3">
    <name type="scientific">Riccia fluitans</name>
    <dbReference type="NCBI Taxonomy" id="41844"/>
    <lineage>
        <taxon>Eukaryota</taxon>
        <taxon>Viridiplantae</taxon>
        <taxon>Streptophyta</taxon>
        <taxon>Embryophyta</taxon>
        <taxon>Marchantiophyta</taxon>
        <taxon>Marchantiopsida</taxon>
        <taxon>Marchantiidae</taxon>
        <taxon>Marchantiales</taxon>
        <taxon>Ricciaceae</taxon>
        <taxon>Riccia</taxon>
    </lineage>
</organism>
<dbReference type="AlphaFoldDB" id="A0ABD1ZE62"/>
<feature type="region of interest" description="Disordered" evidence="1">
    <location>
        <begin position="46"/>
        <end position="71"/>
    </location>
</feature>
<protein>
    <submittedName>
        <fullName evidence="2">Uncharacterized protein</fullName>
    </submittedName>
</protein>
<reference evidence="2 3" key="1">
    <citation type="submission" date="2024-09" db="EMBL/GenBank/DDBJ databases">
        <title>Chromosome-scale assembly of Riccia fluitans.</title>
        <authorList>
            <person name="Paukszto L."/>
            <person name="Sawicki J."/>
            <person name="Karawczyk K."/>
            <person name="Piernik-Szablinska J."/>
            <person name="Szczecinska M."/>
            <person name="Mazdziarz M."/>
        </authorList>
    </citation>
    <scope>NUCLEOTIDE SEQUENCE [LARGE SCALE GENOMIC DNA]</scope>
    <source>
        <strain evidence="2">Rf_01</strain>
        <tissue evidence="2">Aerial parts of the thallus</tissue>
    </source>
</reference>
<keyword evidence="3" id="KW-1185">Reference proteome</keyword>
<feature type="compositionally biased region" description="Low complexity" evidence="1">
    <location>
        <begin position="46"/>
        <end position="58"/>
    </location>
</feature>
<evidence type="ECO:0000256" key="1">
    <source>
        <dbReference type="SAM" id="MobiDB-lite"/>
    </source>
</evidence>
<dbReference type="EMBL" id="JBHFFA010000001">
    <property type="protein sequence ID" value="KAL2649733.1"/>
    <property type="molecule type" value="Genomic_DNA"/>
</dbReference>
<comment type="caution">
    <text evidence="2">The sequence shown here is derived from an EMBL/GenBank/DDBJ whole genome shotgun (WGS) entry which is preliminary data.</text>
</comment>
<evidence type="ECO:0000313" key="3">
    <source>
        <dbReference type="Proteomes" id="UP001605036"/>
    </source>
</evidence>
<evidence type="ECO:0000313" key="2">
    <source>
        <dbReference type="EMBL" id="KAL2649733.1"/>
    </source>
</evidence>
<gene>
    <name evidence="2" type="ORF">R1flu_017861</name>
</gene>
<accession>A0ABD1ZE62</accession>
<sequence>MGIEPRVCHMENKLALLITEGAGTISPRRSSLRSRSNLSRNLSFCRGESTGGSSSRSLLYRRHGNGASSPSLLRTAYGEASPKIGTGYTSLSDLTVTVPSPSFLRSDSFGTAAATSSPRTPLRDALVEKAVQAYLQPSESFKAQTRRSGWGVCLFNNNFFSNFFAKFSSSIPNPLHFFCCTLKWIGLYFTRTELNSSWN</sequence>
<proteinExistence type="predicted"/>
<dbReference type="Proteomes" id="UP001605036">
    <property type="component" value="Unassembled WGS sequence"/>
</dbReference>